<accession>A0A6A6D583</accession>
<organism evidence="2 3">
    <name type="scientific">Zopfia rhizophila CBS 207.26</name>
    <dbReference type="NCBI Taxonomy" id="1314779"/>
    <lineage>
        <taxon>Eukaryota</taxon>
        <taxon>Fungi</taxon>
        <taxon>Dikarya</taxon>
        <taxon>Ascomycota</taxon>
        <taxon>Pezizomycotina</taxon>
        <taxon>Dothideomycetes</taxon>
        <taxon>Dothideomycetes incertae sedis</taxon>
        <taxon>Zopfiaceae</taxon>
        <taxon>Zopfia</taxon>
    </lineage>
</organism>
<sequence>MPVLRAGRAFPQSDESLMSYNNHSGDNPVLCDLGRDSQTLHPAELAQVARHHHQPAAARLAGDHQVVGTDHRAPPLQARSDLGRVRRRVTVEGQHAQPGHEALHLAPHLGGPGRALRPVEQLVEHHVRGAERLGLRVETPPQAGRAIAQHPDAQVGVEQVAQRHSASRSCIAGCWRSSRSTPGPAKKSSHSASAGAMTRRGPSRRITTSRTPSPKATPLGRRTAWERLDRNRVVRAGMLFSVYIRAVYLFWIARSKLRLGRTPYLSRGSIVRERQSAALALPDVLPDPARGVVAPEVGRSQIAQRDLGGAVPGLAHDLGEVGALLAGGGGQPCAQRVPREALPPLQPGRPRRPLHQPPHRLVRQRGGGEPARLAHPHEQRPPGIRPAAGNVGHLLPEAQPSLQGCQRAAARLGRIGPDGDLLPGAAL</sequence>
<evidence type="ECO:0000313" key="3">
    <source>
        <dbReference type="Proteomes" id="UP000800200"/>
    </source>
</evidence>
<feature type="region of interest" description="Disordered" evidence="1">
    <location>
        <begin position="329"/>
        <end position="392"/>
    </location>
</feature>
<dbReference type="AlphaFoldDB" id="A0A6A6D583"/>
<feature type="region of interest" description="Disordered" evidence="1">
    <location>
        <begin position="93"/>
        <end position="114"/>
    </location>
</feature>
<protein>
    <submittedName>
        <fullName evidence="2">Uncharacterized protein</fullName>
    </submittedName>
</protein>
<proteinExistence type="predicted"/>
<feature type="compositionally biased region" description="Polar residues" evidence="1">
    <location>
        <begin position="205"/>
        <end position="214"/>
    </location>
</feature>
<feature type="non-terminal residue" evidence="2">
    <location>
        <position position="427"/>
    </location>
</feature>
<evidence type="ECO:0000313" key="2">
    <source>
        <dbReference type="EMBL" id="KAF2174527.1"/>
    </source>
</evidence>
<reference evidence="2" key="1">
    <citation type="journal article" date="2020" name="Stud. Mycol.">
        <title>101 Dothideomycetes genomes: a test case for predicting lifestyles and emergence of pathogens.</title>
        <authorList>
            <person name="Haridas S."/>
            <person name="Albert R."/>
            <person name="Binder M."/>
            <person name="Bloem J."/>
            <person name="Labutti K."/>
            <person name="Salamov A."/>
            <person name="Andreopoulos B."/>
            <person name="Baker S."/>
            <person name="Barry K."/>
            <person name="Bills G."/>
            <person name="Bluhm B."/>
            <person name="Cannon C."/>
            <person name="Castanera R."/>
            <person name="Culley D."/>
            <person name="Daum C."/>
            <person name="Ezra D."/>
            <person name="Gonzalez J."/>
            <person name="Henrissat B."/>
            <person name="Kuo A."/>
            <person name="Liang C."/>
            <person name="Lipzen A."/>
            <person name="Lutzoni F."/>
            <person name="Magnuson J."/>
            <person name="Mondo S."/>
            <person name="Nolan M."/>
            <person name="Ohm R."/>
            <person name="Pangilinan J."/>
            <person name="Park H.-J."/>
            <person name="Ramirez L."/>
            <person name="Alfaro M."/>
            <person name="Sun H."/>
            <person name="Tritt A."/>
            <person name="Yoshinaga Y."/>
            <person name="Zwiers L.-H."/>
            <person name="Turgeon B."/>
            <person name="Goodwin S."/>
            <person name="Spatafora J."/>
            <person name="Crous P."/>
            <person name="Grigoriev I."/>
        </authorList>
    </citation>
    <scope>NUCLEOTIDE SEQUENCE</scope>
    <source>
        <strain evidence="2">CBS 207.26</strain>
    </source>
</reference>
<keyword evidence="3" id="KW-1185">Reference proteome</keyword>
<dbReference type="EMBL" id="ML994842">
    <property type="protein sequence ID" value="KAF2174527.1"/>
    <property type="molecule type" value="Genomic_DNA"/>
</dbReference>
<feature type="compositionally biased region" description="Low complexity" evidence="1">
    <location>
        <begin position="182"/>
        <end position="196"/>
    </location>
</feature>
<gene>
    <name evidence="2" type="ORF">K469DRAFT_687760</name>
</gene>
<feature type="compositionally biased region" description="Basic residues" evidence="1">
    <location>
        <begin position="349"/>
        <end position="363"/>
    </location>
</feature>
<dbReference type="Proteomes" id="UP000800200">
    <property type="component" value="Unassembled WGS sequence"/>
</dbReference>
<name>A0A6A6D583_9PEZI</name>
<evidence type="ECO:0000256" key="1">
    <source>
        <dbReference type="SAM" id="MobiDB-lite"/>
    </source>
</evidence>
<feature type="region of interest" description="Disordered" evidence="1">
    <location>
        <begin position="175"/>
        <end position="219"/>
    </location>
</feature>